<evidence type="ECO:0000256" key="13">
    <source>
        <dbReference type="SAM" id="MobiDB-lite"/>
    </source>
</evidence>
<feature type="domain" description="AAA+ ATPase" evidence="14">
    <location>
        <begin position="651"/>
        <end position="787"/>
    </location>
</feature>
<reference evidence="16 17" key="1">
    <citation type="submission" date="2013-07" db="EMBL/GenBank/DDBJ databases">
        <title>The Genome Sequence of Cryptococcus heveanensis BCC8398.</title>
        <authorList>
            <consortium name="The Broad Institute Genome Sequencing Platform"/>
            <person name="Cuomo C."/>
            <person name="Litvintseva A."/>
            <person name="Chen Y."/>
            <person name="Heitman J."/>
            <person name="Sun S."/>
            <person name="Springer D."/>
            <person name="Dromer F."/>
            <person name="Young S.K."/>
            <person name="Zeng Q."/>
            <person name="Gargeya S."/>
            <person name="Fitzgerald M."/>
            <person name="Abouelleil A."/>
            <person name="Alvarado L."/>
            <person name="Berlin A.M."/>
            <person name="Chapman S.B."/>
            <person name="Dewar J."/>
            <person name="Goldberg J."/>
            <person name="Griggs A."/>
            <person name="Gujja S."/>
            <person name="Hansen M."/>
            <person name="Howarth C."/>
            <person name="Imamovic A."/>
            <person name="Larimer J."/>
            <person name="McCowan C."/>
            <person name="Murphy C."/>
            <person name="Pearson M."/>
            <person name="Priest M."/>
            <person name="Roberts A."/>
            <person name="Saif S."/>
            <person name="Shea T."/>
            <person name="Sykes S."/>
            <person name="Wortman J."/>
            <person name="Nusbaum C."/>
            <person name="Birren B."/>
        </authorList>
    </citation>
    <scope>NUCLEOTIDE SEQUENCE [LARGE SCALE GENOMIC DNA]</scope>
    <source>
        <strain evidence="16 17">BCC8398</strain>
    </source>
</reference>
<evidence type="ECO:0000256" key="4">
    <source>
        <dbReference type="ARBA" id="ARBA00022490"/>
    </source>
</evidence>
<evidence type="ECO:0000256" key="12">
    <source>
        <dbReference type="RuleBase" id="RU367045"/>
    </source>
</evidence>
<dbReference type="CDD" id="cd19504">
    <property type="entry name" value="RecA-like_NSF-SEC18_r1-like"/>
    <property type="match status" value="1"/>
</dbReference>
<accession>A0A1B9GV66</accession>
<dbReference type="GO" id="GO:0005524">
    <property type="term" value="F:ATP binding"/>
    <property type="evidence" value="ECO:0007669"/>
    <property type="project" value="UniProtKB-UniRule"/>
</dbReference>
<gene>
    <name evidence="16" type="ORF">I316_03327</name>
</gene>
<dbReference type="GO" id="GO:0006891">
    <property type="term" value="P:intra-Golgi vesicle-mediated transport"/>
    <property type="evidence" value="ECO:0007669"/>
    <property type="project" value="TreeGrafter"/>
</dbReference>
<dbReference type="GO" id="GO:0035494">
    <property type="term" value="P:SNARE complex disassembly"/>
    <property type="evidence" value="ECO:0007669"/>
    <property type="project" value="InterPro"/>
</dbReference>
<feature type="compositionally biased region" description="Low complexity" evidence="13">
    <location>
        <begin position="114"/>
        <end position="127"/>
    </location>
</feature>
<feature type="compositionally biased region" description="Pro residues" evidence="13">
    <location>
        <begin position="46"/>
        <end position="62"/>
    </location>
</feature>
<dbReference type="Proteomes" id="UP000092666">
    <property type="component" value="Unassembled WGS sequence"/>
</dbReference>
<evidence type="ECO:0000256" key="7">
    <source>
        <dbReference type="ARBA" id="ARBA00022840"/>
    </source>
</evidence>
<keyword evidence="17" id="KW-1185">Reference proteome</keyword>
<evidence type="ECO:0000259" key="14">
    <source>
        <dbReference type="SMART" id="SM00382"/>
    </source>
</evidence>
<dbReference type="GO" id="GO:0043001">
    <property type="term" value="P:Golgi to plasma membrane protein transport"/>
    <property type="evidence" value="ECO:0007669"/>
    <property type="project" value="TreeGrafter"/>
</dbReference>
<dbReference type="InterPro" id="IPR004201">
    <property type="entry name" value="Cdc48_dom2"/>
</dbReference>
<evidence type="ECO:0000313" key="17">
    <source>
        <dbReference type="Proteomes" id="UP000092666"/>
    </source>
</evidence>
<evidence type="ECO:0000313" key="16">
    <source>
        <dbReference type="EMBL" id="OCF34785.1"/>
    </source>
</evidence>
<dbReference type="Gene3D" id="3.10.330.10">
    <property type="match status" value="1"/>
</dbReference>
<feature type="domain" description="CDC48 N-terminal subdomain" evidence="15">
    <location>
        <begin position="138"/>
        <end position="219"/>
    </location>
</feature>
<dbReference type="InterPro" id="IPR041569">
    <property type="entry name" value="AAA_lid_3"/>
</dbReference>
<evidence type="ECO:0000256" key="2">
    <source>
        <dbReference type="ARBA" id="ARBA00006914"/>
    </source>
</evidence>
<dbReference type="FunFam" id="2.40.40.20:FF:000012">
    <property type="entry name" value="Vesicle-fusing ATPase protein"/>
    <property type="match status" value="1"/>
</dbReference>
<dbReference type="SUPFAM" id="SSF54585">
    <property type="entry name" value="Cdc48 domain 2-like"/>
    <property type="match status" value="1"/>
</dbReference>
<dbReference type="Gene3D" id="1.10.8.60">
    <property type="match status" value="2"/>
</dbReference>
<dbReference type="GO" id="GO:0005795">
    <property type="term" value="C:Golgi stack"/>
    <property type="evidence" value="ECO:0007669"/>
    <property type="project" value="TreeGrafter"/>
</dbReference>
<protein>
    <recommendedName>
        <fullName evidence="11 12">Vesicular-fusion protein SEC18</fullName>
    </recommendedName>
</protein>
<keyword evidence="12" id="KW-0378">Hydrolase</keyword>
<dbReference type="SUPFAM" id="SSF52540">
    <property type="entry name" value="P-loop containing nucleoside triphosphate hydrolases"/>
    <property type="match status" value="2"/>
</dbReference>
<dbReference type="OrthoDB" id="9982946at2759"/>
<dbReference type="AlphaFoldDB" id="A0A1B9GV66"/>
<comment type="subcellular location">
    <subcellularLocation>
        <location evidence="1 12">Cytoplasm</location>
    </subcellularLocation>
</comment>
<dbReference type="Pfam" id="PF02933">
    <property type="entry name" value="CDC48_2"/>
    <property type="match status" value="1"/>
</dbReference>
<name>A0A1B9GV66_9TREE</name>
<dbReference type="PANTHER" id="PTHR23078">
    <property type="entry name" value="VESICULAR-FUSION PROTEIN NSF"/>
    <property type="match status" value="1"/>
</dbReference>
<evidence type="ECO:0000256" key="11">
    <source>
        <dbReference type="ARBA" id="ARBA00068637"/>
    </source>
</evidence>
<keyword evidence="3 12" id="KW-0813">Transport</keyword>
<dbReference type="Pfam" id="PF17862">
    <property type="entry name" value="AAA_lid_3"/>
    <property type="match status" value="1"/>
</dbReference>
<feature type="compositionally biased region" description="Low complexity" evidence="13">
    <location>
        <begin position="9"/>
        <end position="29"/>
    </location>
</feature>
<dbReference type="InterPro" id="IPR009010">
    <property type="entry name" value="Asp_de-COase-like_dom_sf"/>
</dbReference>
<dbReference type="PANTHER" id="PTHR23078:SF3">
    <property type="entry name" value="VESICLE-FUSING ATPASE"/>
    <property type="match status" value="1"/>
</dbReference>
<dbReference type="Gene3D" id="3.40.50.300">
    <property type="entry name" value="P-loop containing nucleotide triphosphate hydrolases"/>
    <property type="match status" value="2"/>
</dbReference>
<dbReference type="FunFam" id="1.10.8.60:FF:000161">
    <property type="entry name" value="Putative AAA family ATPase SEC18"/>
    <property type="match status" value="1"/>
</dbReference>
<dbReference type="InterPro" id="IPR029067">
    <property type="entry name" value="CDC48_domain_2-like_sf"/>
</dbReference>
<dbReference type="InterPro" id="IPR003959">
    <property type="entry name" value="ATPase_AAA_core"/>
</dbReference>
<evidence type="ECO:0000256" key="10">
    <source>
        <dbReference type="ARBA" id="ARBA00056429"/>
    </source>
</evidence>
<keyword evidence="4 12" id="KW-0963">Cytoplasm</keyword>
<keyword evidence="6 12" id="KW-0547">Nucleotide-binding</keyword>
<organism evidence="16 17">
    <name type="scientific">Kwoniella heveanensis BCC8398</name>
    <dbReference type="NCBI Taxonomy" id="1296120"/>
    <lineage>
        <taxon>Eukaryota</taxon>
        <taxon>Fungi</taxon>
        <taxon>Dikarya</taxon>
        <taxon>Basidiomycota</taxon>
        <taxon>Agaricomycotina</taxon>
        <taxon>Tremellomycetes</taxon>
        <taxon>Tremellales</taxon>
        <taxon>Cryptococcaceae</taxon>
        <taxon>Kwoniella</taxon>
    </lineage>
</organism>
<dbReference type="SUPFAM" id="SSF50692">
    <property type="entry name" value="ADC-like"/>
    <property type="match status" value="1"/>
</dbReference>
<feature type="domain" description="AAA+ ATPase" evidence="14">
    <location>
        <begin position="371"/>
        <end position="518"/>
    </location>
</feature>
<dbReference type="GO" id="GO:0016887">
    <property type="term" value="F:ATP hydrolysis activity"/>
    <property type="evidence" value="ECO:0007669"/>
    <property type="project" value="InterPro"/>
</dbReference>
<dbReference type="InterPro" id="IPR003338">
    <property type="entry name" value="CDC4_N-term_subdom"/>
</dbReference>
<evidence type="ECO:0000256" key="9">
    <source>
        <dbReference type="ARBA" id="ARBA00022927"/>
    </source>
</evidence>
<dbReference type="InterPro" id="IPR027417">
    <property type="entry name" value="P-loop_NTPase"/>
</dbReference>
<evidence type="ECO:0000256" key="1">
    <source>
        <dbReference type="ARBA" id="ARBA00004496"/>
    </source>
</evidence>
<evidence type="ECO:0000256" key="5">
    <source>
        <dbReference type="ARBA" id="ARBA00022737"/>
    </source>
</evidence>
<dbReference type="FunFam" id="3.40.50.300:FF:000166">
    <property type="entry name" value="vesicle-fusing ATPase isoform X1"/>
    <property type="match status" value="1"/>
</dbReference>
<comment type="similarity">
    <text evidence="2 12">Belongs to the AAA ATPase family.</text>
</comment>
<dbReference type="InterPro" id="IPR003593">
    <property type="entry name" value="AAA+_ATPase"/>
</dbReference>
<feature type="region of interest" description="Disordered" evidence="13">
    <location>
        <begin position="1"/>
        <end position="141"/>
    </location>
</feature>
<keyword evidence="5" id="KW-0677">Repeat</keyword>
<proteinExistence type="inferred from homology"/>
<dbReference type="Pfam" id="PF00004">
    <property type="entry name" value="AAA"/>
    <property type="match status" value="2"/>
</dbReference>
<evidence type="ECO:0000256" key="6">
    <source>
        <dbReference type="ARBA" id="ARBA00022741"/>
    </source>
</evidence>
<keyword evidence="7 12" id="KW-0067">ATP-binding</keyword>
<evidence type="ECO:0000256" key="3">
    <source>
        <dbReference type="ARBA" id="ARBA00022448"/>
    </source>
</evidence>
<dbReference type="Gene3D" id="2.40.40.20">
    <property type="match status" value="1"/>
</dbReference>
<dbReference type="STRING" id="1296120.A0A1B9GV66"/>
<dbReference type="InterPro" id="IPR039812">
    <property type="entry name" value="Vesicle-fus_ATPase"/>
</dbReference>
<sequence length="861" mass="93749">MSFFKRNDPNAPAARRAGAPSAGGSNPSPYERLPADNGSYSSLPPSSQPSLPPRHSPAPPHPHQQQQRDTYGSGYGDQARQAQPPLPPRGGGHGGEGYYTEKAEYRPQAQQHPSQSQRAYQGQSQGQHQGGGGSGRGLYNIAPCPSDPLALTNRLVVNPSDFSPDVEFVILRNKFIFSIVRDPTHTLPSRHVGPSKIIRQWVGLSAVGETVDIEPYHPGNGDWASTVELEVGFRLKRKETSDLFDSEEMAAAFINAFPSLPLTPVQPLVFDYRGHELKATVRAVATLDGNDGHTGIIMEGTEVIWVKDPTSGIKLKNSSKRGPANAILTPNFKFEDMGIGGLDTEFAAIFRRAFASRIFPPGLVDKLGIQHVKGILLFGPPGTGKTLMARQIGKMLNAREPKVVNGPEILNKFVGQSEENIRKLFADAEKEQKEKGDESGLHIIIFDELDAICKQRGSTNSGTGVGDSVVNQLLSKMDGVDQLNNVLIIGMTNRMDMIDEALLRPGRLEVHIEISLPDEAGRFQILNIHTAKMRNNGVMADDVDLAELAALTKNFSGAELGGLTKSATSFAFNRHVKVGTVASFEEVENIKISRADFMHALDEVQPAFGVSEEELQQVVQNGIIHYSQRVNDVLNDGSLLVEQVRKSDRTPLVSALLHGPSGSGKTALAATIAMASDFPFIKLISPENMVGFSEPQKIAQLHKVFSDSYKSPLSVIVVDSLERLLDWNPIGPRFANGVLQALVVLFGKRPPKGRRLLILATTSNRSILQDMDVISAFDTDIPISPITSLDGVDHCLREVALFPSQSDHQRAMQMLRDARFGEEGRTQLSIGVKKLLTLAEMARQDPDPAYKLASSLAREVS</sequence>
<evidence type="ECO:0000256" key="8">
    <source>
        <dbReference type="ARBA" id="ARBA00022892"/>
    </source>
</evidence>
<dbReference type="SMART" id="SM01073">
    <property type="entry name" value="CDC48_N"/>
    <property type="match status" value="1"/>
</dbReference>
<dbReference type="CDD" id="cd00009">
    <property type="entry name" value="AAA"/>
    <property type="match status" value="1"/>
</dbReference>
<dbReference type="FunFam" id="1.10.8.60:FF:000026">
    <property type="entry name" value="vesicle-fusing ATPase isoform X1"/>
    <property type="match status" value="1"/>
</dbReference>
<keyword evidence="8 12" id="KW-0931">ER-Golgi transport</keyword>
<reference evidence="17" key="2">
    <citation type="submission" date="2013-12" db="EMBL/GenBank/DDBJ databases">
        <title>Evolution of pathogenesis and genome organization in the Tremellales.</title>
        <authorList>
            <person name="Cuomo C."/>
            <person name="Litvintseva A."/>
            <person name="Heitman J."/>
            <person name="Chen Y."/>
            <person name="Sun S."/>
            <person name="Springer D."/>
            <person name="Dromer F."/>
            <person name="Young S."/>
            <person name="Zeng Q."/>
            <person name="Chapman S."/>
            <person name="Gujja S."/>
            <person name="Saif S."/>
            <person name="Birren B."/>
        </authorList>
    </citation>
    <scope>NUCLEOTIDE SEQUENCE [LARGE SCALE GENOMIC DNA]</scope>
    <source>
        <strain evidence="17">BCC8398</strain>
    </source>
</reference>
<dbReference type="InterPro" id="IPR003960">
    <property type="entry name" value="ATPase_AAA_CS"/>
</dbReference>
<dbReference type="SMART" id="SM00382">
    <property type="entry name" value="AAA"/>
    <property type="match status" value="2"/>
</dbReference>
<evidence type="ECO:0000259" key="15">
    <source>
        <dbReference type="SMART" id="SM01073"/>
    </source>
</evidence>
<dbReference type="EMBL" id="KV700123">
    <property type="protein sequence ID" value="OCF34785.1"/>
    <property type="molecule type" value="Genomic_DNA"/>
</dbReference>
<dbReference type="PROSITE" id="PS00674">
    <property type="entry name" value="AAA"/>
    <property type="match status" value="1"/>
</dbReference>
<comment type="function">
    <text evidence="10 12">Required for vesicle-mediated transport. Catalyzes the fusion of transport vesicles within the Golgi cisternae. Is also required for transport from the endoplasmic reticulum to the Golgi stack. Seems to function as a fusion protein required for the delivery of cargo proteins to all compartments of the Golgi stack independent of vesicle origin.</text>
</comment>
<keyword evidence="9 12" id="KW-0653">Protein transport</keyword>
<dbReference type="FunFam" id="3.40.50.300:FF:000187">
    <property type="entry name" value="Vesicular-fusion ATPase SEC18"/>
    <property type="match status" value="1"/>
</dbReference>